<evidence type="ECO:0000256" key="1">
    <source>
        <dbReference type="SAM" id="MobiDB-lite"/>
    </source>
</evidence>
<gene>
    <name evidence="2" type="ORF">LSTR_LSTR016854</name>
</gene>
<evidence type="ECO:0000313" key="2">
    <source>
        <dbReference type="EMBL" id="RZF41161.1"/>
    </source>
</evidence>
<evidence type="ECO:0000313" key="3">
    <source>
        <dbReference type="Proteomes" id="UP000291343"/>
    </source>
</evidence>
<feature type="compositionally biased region" description="Polar residues" evidence="1">
    <location>
        <begin position="61"/>
        <end position="78"/>
    </location>
</feature>
<feature type="region of interest" description="Disordered" evidence="1">
    <location>
        <begin position="54"/>
        <end position="78"/>
    </location>
</feature>
<dbReference type="EMBL" id="QKKF02017138">
    <property type="protein sequence ID" value="RZF41161.1"/>
    <property type="molecule type" value="Genomic_DNA"/>
</dbReference>
<comment type="caution">
    <text evidence="2">The sequence shown here is derived from an EMBL/GenBank/DDBJ whole genome shotgun (WGS) entry which is preliminary data.</text>
</comment>
<protein>
    <submittedName>
        <fullName evidence="2">Uncharacterized protein</fullName>
    </submittedName>
</protein>
<dbReference type="Proteomes" id="UP000291343">
    <property type="component" value="Unassembled WGS sequence"/>
</dbReference>
<dbReference type="AlphaFoldDB" id="A0A482X791"/>
<keyword evidence="3" id="KW-1185">Reference proteome</keyword>
<reference evidence="2 3" key="1">
    <citation type="journal article" date="2017" name="Gigascience">
        <title>Genome sequence of the small brown planthopper, Laodelphax striatellus.</title>
        <authorList>
            <person name="Zhu J."/>
            <person name="Jiang F."/>
            <person name="Wang X."/>
            <person name="Yang P."/>
            <person name="Bao Y."/>
            <person name="Zhao W."/>
            <person name="Wang W."/>
            <person name="Lu H."/>
            <person name="Wang Q."/>
            <person name="Cui N."/>
            <person name="Li J."/>
            <person name="Chen X."/>
            <person name="Luo L."/>
            <person name="Yu J."/>
            <person name="Kang L."/>
            <person name="Cui F."/>
        </authorList>
    </citation>
    <scope>NUCLEOTIDE SEQUENCE [LARGE SCALE GENOMIC DNA]</scope>
    <source>
        <strain evidence="2">Lst14</strain>
    </source>
</reference>
<name>A0A482X791_LAOST</name>
<sequence length="108" mass="11912">MGKHLVERHRLRSAVPTTGVTLLPSPYFPPHTLFLTLFFALELEPPLISPHAATDAWDASPKQSSGAASALSTPPSLQRGTSHICWCTIQVHVNYLCDAHPFIILRMK</sequence>
<organism evidence="2 3">
    <name type="scientific">Laodelphax striatellus</name>
    <name type="common">Small brown planthopper</name>
    <name type="synonym">Delphax striatella</name>
    <dbReference type="NCBI Taxonomy" id="195883"/>
    <lineage>
        <taxon>Eukaryota</taxon>
        <taxon>Metazoa</taxon>
        <taxon>Ecdysozoa</taxon>
        <taxon>Arthropoda</taxon>
        <taxon>Hexapoda</taxon>
        <taxon>Insecta</taxon>
        <taxon>Pterygota</taxon>
        <taxon>Neoptera</taxon>
        <taxon>Paraneoptera</taxon>
        <taxon>Hemiptera</taxon>
        <taxon>Auchenorrhyncha</taxon>
        <taxon>Fulgoroidea</taxon>
        <taxon>Delphacidae</taxon>
        <taxon>Criomorphinae</taxon>
        <taxon>Laodelphax</taxon>
    </lineage>
</organism>
<proteinExistence type="predicted"/>
<dbReference type="InParanoid" id="A0A482X791"/>
<accession>A0A482X791</accession>